<dbReference type="RefSeq" id="WP_338453776.1">
    <property type="nucleotide sequence ID" value="NZ_CP133271.1"/>
</dbReference>
<organism evidence="1 2">
    <name type="scientific">Candidatus Bealeia paramacronuclearis</name>
    <dbReference type="NCBI Taxonomy" id="1921001"/>
    <lineage>
        <taxon>Bacteria</taxon>
        <taxon>Pseudomonadati</taxon>
        <taxon>Pseudomonadota</taxon>
        <taxon>Alphaproteobacteria</taxon>
        <taxon>Holosporales</taxon>
        <taxon>Holosporaceae</taxon>
        <taxon>Candidatus Bealeia</taxon>
    </lineage>
</organism>
<keyword evidence="1" id="KW-0614">Plasmid</keyword>
<gene>
    <name evidence="1" type="ORF">Bealeia1_02015</name>
</gene>
<dbReference type="Proteomes" id="UP001330434">
    <property type="component" value="Plasmid pBealeia1"/>
</dbReference>
<sequence>MPVGRHYRETYAKLSQPLNAIRDHPILSTGCKDPRTGRYKLADAELPEKVITSSLKSEQTAQDLMEIFKHNPKAKIRRQLERYIHGDLLETILDNETGEVSTRRLLKYRKDHPGIFTLYPQLRNKIDTLENAKRLTDEITTKARTLPTFEAYQMLPVALLKGLSQAALRRKSR</sequence>
<protein>
    <submittedName>
        <fullName evidence="1">Uncharacterized protein</fullName>
    </submittedName>
</protein>
<reference evidence="1 2" key="1">
    <citation type="journal article" date="2024" name="Environ. Microbiol.">
        <title>Novel evolutionary insights on the interactions of the Holosporales (Alphaproteobacteria) with eukaryotic hosts from comparative genomics.</title>
        <authorList>
            <person name="Giovannini M."/>
            <person name="Petroni G."/>
            <person name="Castelli M."/>
        </authorList>
    </citation>
    <scope>NUCLEOTIDE SEQUENCE [LARGE SCALE GENOMIC DNA]</scope>
    <source>
        <strain evidence="1 2">US_Bl 15I1</strain>
    </source>
</reference>
<geneLocation type="plasmid" evidence="1 2">
    <name>pBealeia1</name>
</geneLocation>
<dbReference type="EMBL" id="CP133271">
    <property type="protein sequence ID" value="WVX67796.1"/>
    <property type="molecule type" value="Genomic_DNA"/>
</dbReference>
<proteinExistence type="predicted"/>
<accession>A0ABZ2C6W2</accession>
<keyword evidence="2" id="KW-1185">Reference proteome</keyword>
<evidence type="ECO:0000313" key="1">
    <source>
        <dbReference type="EMBL" id="WVX67796.1"/>
    </source>
</evidence>
<name>A0ABZ2C6W2_9PROT</name>
<evidence type="ECO:0000313" key="2">
    <source>
        <dbReference type="Proteomes" id="UP001330434"/>
    </source>
</evidence>